<dbReference type="Pfam" id="PF13411">
    <property type="entry name" value="MerR_1"/>
    <property type="match status" value="1"/>
</dbReference>
<dbReference type="Proteomes" id="UP000231292">
    <property type="component" value="Unassembled WGS sequence"/>
</dbReference>
<dbReference type="InterPro" id="IPR009061">
    <property type="entry name" value="DNA-bd_dom_put_sf"/>
</dbReference>
<dbReference type="GO" id="GO:0006355">
    <property type="term" value="P:regulation of DNA-templated transcription"/>
    <property type="evidence" value="ECO:0007669"/>
    <property type="project" value="InterPro"/>
</dbReference>
<name>A0A2G9YHF8_9BACT</name>
<dbReference type="EMBL" id="PCRK01000184">
    <property type="protein sequence ID" value="PIP18624.1"/>
    <property type="molecule type" value="Genomic_DNA"/>
</dbReference>
<evidence type="ECO:0000313" key="3">
    <source>
        <dbReference type="Proteomes" id="UP000231292"/>
    </source>
</evidence>
<proteinExistence type="predicted"/>
<dbReference type="InterPro" id="IPR000551">
    <property type="entry name" value="MerR-type_HTH_dom"/>
</dbReference>
<organism evidence="2 3">
    <name type="scientific">Candidatus Sherwoodlollariibacterium unditelluris</name>
    <dbReference type="NCBI Taxonomy" id="1974757"/>
    <lineage>
        <taxon>Bacteria</taxon>
        <taxon>Pseudomonadati</taxon>
        <taxon>Candidatus Omnitrophota</taxon>
        <taxon>Candidatus Sherwoodlollariibacterium</taxon>
    </lineage>
</organism>
<feature type="domain" description="HTH merR-type" evidence="1">
    <location>
        <begin position="15"/>
        <end position="64"/>
    </location>
</feature>
<gene>
    <name evidence="2" type="ORF">COX41_07195</name>
</gene>
<dbReference type="GO" id="GO:0003677">
    <property type="term" value="F:DNA binding"/>
    <property type="evidence" value="ECO:0007669"/>
    <property type="project" value="InterPro"/>
</dbReference>
<evidence type="ECO:0000259" key="1">
    <source>
        <dbReference type="Pfam" id="PF13411"/>
    </source>
</evidence>
<sequence>MARKTVVRSGKKYWTVSGVCAELGIFKNTLYNWERKGKIPKAYRDPMSGWRLYFQKDLEKIKQISGR</sequence>
<reference evidence="2 3" key="1">
    <citation type="submission" date="2017-09" db="EMBL/GenBank/DDBJ databases">
        <title>Depth-based differentiation of microbial function through sediment-hosted aquifers and enrichment of novel symbionts in the deep terrestrial subsurface.</title>
        <authorList>
            <person name="Probst A.J."/>
            <person name="Ladd B."/>
            <person name="Jarett J.K."/>
            <person name="Geller-Mcgrath D.E."/>
            <person name="Sieber C.M."/>
            <person name="Emerson J.B."/>
            <person name="Anantharaman K."/>
            <person name="Thomas B.C."/>
            <person name="Malmstrom R."/>
            <person name="Stieglmeier M."/>
            <person name="Klingl A."/>
            <person name="Woyke T."/>
            <person name="Ryan C.M."/>
            <person name="Banfield J.F."/>
        </authorList>
    </citation>
    <scope>NUCLEOTIDE SEQUENCE [LARGE SCALE GENOMIC DNA]</scope>
    <source>
        <strain evidence="2">CG23_combo_of_CG06-09_8_20_14_all_41_10</strain>
    </source>
</reference>
<comment type="caution">
    <text evidence="2">The sequence shown here is derived from an EMBL/GenBank/DDBJ whole genome shotgun (WGS) entry which is preliminary data.</text>
</comment>
<dbReference type="AlphaFoldDB" id="A0A2G9YHF8"/>
<evidence type="ECO:0000313" key="2">
    <source>
        <dbReference type="EMBL" id="PIP18624.1"/>
    </source>
</evidence>
<dbReference type="SUPFAM" id="SSF46955">
    <property type="entry name" value="Putative DNA-binding domain"/>
    <property type="match status" value="1"/>
</dbReference>
<protein>
    <recommendedName>
        <fullName evidence="1">HTH merR-type domain-containing protein</fullName>
    </recommendedName>
</protein>
<accession>A0A2G9YHF8</accession>
<dbReference type="Gene3D" id="1.10.1660.10">
    <property type="match status" value="1"/>
</dbReference>